<name>A0AAW2BN18_9ROSI</name>
<keyword evidence="2" id="KW-0479">Metal-binding</keyword>
<dbReference type="InterPro" id="IPR036396">
    <property type="entry name" value="Cyt_P450_sf"/>
</dbReference>
<evidence type="ECO:0000256" key="2">
    <source>
        <dbReference type="ARBA" id="ARBA00022723"/>
    </source>
</evidence>
<keyword evidence="1" id="KW-0349">Heme</keyword>
<dbReference type="Proteomes" id="UP001459277">
    <property type="component" value="Unassembled WGS sequence"/>
</dbReference>
<proteinExistence type="predicted"/>
<dbReference type="GO" id="GO:0016705">
    <property type="term" value="F:oxidoreductase activity, acting on paired donors, with incorporation or reduction of molecular oxygen"/>
    <property type="evidence" value="ECO:0007669"/>
    <property type="project" value="InterPro"/>
</dbReference>
<protein>
    <submittedName>
        <fullName evidence="6">Uncharacterized protein</fullName>
    </submittedName>
</protein>
<dbReference type="AlphaFoldDB" id="A0AAW2BN18"/>
<evidence type="ECO:0000256" key="5">
    <source>
        <dbReference type="ARBA" id="ARBA00023033"/>
    </source>
</evidence>
<comment type="caution">
    <text evidence="6">The sequence shown here is derived from an EMBL/GenBank/DDBJ whole genome shotgun (WGS) entry which is preliminary data.</text>
</comment>
<dbReference type="SUPFAM" id="SSF48264">
    <property type="entry name" value="Cytochrome P450"/>
    <property type="match status" value="1"/>
</dbReference>
<gene>
    <name evidence="6" type="ORF">SO802_032301</name>
</gene>
<evidence type="ECO:0000256" key="3">
    <source>
        <dbReference type="ARBA" id="ARBA00023002"/>
    </source>
</evidence>
<accession>A0AAW2BN18</accession>
<keyword evidence="3" id="KW-0560">Oxidoreductase</keyword>
<dbReference type="GO" id="GO:0020037">
    <property type="term" value="F:heme binding"/>
    <property type="evidence" value="ECO:0007669"/>
    <property type="project" value="InterPro"/>
</dbReference>
<dbReference type="PANTHER" id="PTHR47947">
    <property type="entry name" value="CYTOCHROME P450 82C3-RELATED"/>
    <property type="match status" value="1"/>
</dbReference>
<dbReference type="EMBL" id="JAZDWU010000011">
    <property type="protein sequence ID" value="KAK9987350.1"/>
    <property type="molecule type" value="Genomic_DNA"/>
</dbReference>
<dbReference type="PANTHER" id="PTHR47947:SF24">
    <property type="entry name" value="ISOFLAVONE 2'-HYDROXYLASE-LIKE"/>
    <property type="match status" value="1"/>
</dbReference>
<dbReference type="GO" id="GO:0005506">
    <property type="term" value="F:iron ion binding"/>
    <property type="evidence" value="ECO:0007669"/>
    <property type="project" value="InterPro"/>
</dbReference>
<dbReference type="Gene3D" id="1.10.630.10">
    <property type="entry name" value="Cytochrome P450"/>
    <property type="match status" value="1"/>
</dbReference>
<keyword evidence="7" id="KW-1185">Reference proteome</keyword>
<keyword evidence="5" id="KW-0503">Monooxygenase</keyword>
<sequence>MTFNDIMRMVVGKGYYGYGEDVNNLEEARQFREIMREVFSSEGAANPMEFVLILRWMDYGGVQKRLKNLSMTTDAFLQGLVDEHRRKEEESSTMIDHLLSLHNSQLEYYTDQIIKGLILVSAVSTPSPLF</sequence>
<keyword evidence="4" id="KW-0408">Iron</keyword>
<dbReference type="GO" id="GO:0004497">
    <property type="term" value="F:monooxygenase activity"/>
    <property type="evidence" value="ECO:0007669"/>
    <property type="project" value="UniProtKB-KW"/>
</dbReference>
<evidence type="ECO:0000313" key="7">
    <source>
        <dbReference type="Proteomes" id="UP001459277"/>
    </source>
</evidence>
<evidence type="ECO:0000256" key="4">
    <source>
        <dbReference type="ARBA" id="ARBA00023004"/>
    </source>
</evidence>
<reference evidence="6 7" key="1">
    <citation type="submission" date="2024-01" db="EMBL/GenBank/DDBJ databases">
        <title>A telomere-to-telomere, gap-free genome of sweet tea (Lithocarpus litseifolius).</title>
        <authorList>
            <person name="Zhou J."/>
        </authorList>
    </citation>
    <scope>NUCLEOTIDE SEQUENCE [LARGE SCALE GENOMIC DNA]</scope>
    <source>
        <strain evidence="6">Zhou-2022a</strain>
        <tissue evidence="6">Leaf</tissue>
    </source>
</reference>
<evidence type="ECO:0000256" key="1">
    <source>
        <dbReference type="ARBA" id="ARBA00022617"/>
    </source>
</evidence>
<organism evidence="6 7">
    <name type="scientific">Lithocarpus litseifolius</name>
    <dbReference type="NCBI Taxonomy" id="425828"/>
    <lineage>
        <taxon>Eukaryota</taxon>
        <taxon>Viridiplantae</taxon>
        <taxon>Streptophyta</taxon>
        <taxon>Embryophyta</taxon>
        <taxon>Tracheophyta</taxon>
        <taxon>Spermatophyta</taxon>
        <taxon>Magnoliopsida</taxon>
        <taxon>eudicotyledons</taxon>
        <taxon>Gunneridae</taxon>
        <taxon>Pentapetalae</taxon>
        <taxon>rosids</taxon>
        <taxon>fabids</taxon>
        <taxon>Fagales</taxon>
        <taxon>Fagaceae</taxon>
        <taxon>Lithocarpus</taxon>
    </lineage>
</organism>
<dbReference type="InterPro" id="IPR050651">
    <property type="entry name" value="Plant_Cytochrome_P450_Monoox"/>
</dbReference>
<evidence type="ECO:0000313" key="6">
    <source>
        <dbReference type="EMBL" id="KAK9987350.1"/>
    </source>
</evidence>